<dbReference type="Gene3D" id="3.30.1360.20">
    <property type="entry name" value="Transcriptional coactivator/pterin dehydratase"/>
    <property type="match status" value="1"/>
</dbReference>
<evidence type="ECO:0000256" key="1">
    <source>
        <dbReference type="ARBA" id="ARBA00001554"/>
    </source>
</evidence>
<organism evidence="6 7">
    <name type="scientific">Ensete ventricosum</name>
    <name type="common">Abyssinian banana</name>
    <name type="synonym">Musa ensete</name>
    <dbReference type="NCBI Taxonomy" id="4639"/>
    <lineage>
        <taxon>Eukaryota</taxon>
        <taxon>Viridiplantae</taxon>
        <taxon>Streptophyta</taxon>
        <taxon>Embryophyta</taxon>
        <taxon>Tracheophyta</taxon>
        <taxon>Spermatophyta</taxon>
        <taxon>Magnoliopsida</taxon>
        <taxon>Liliopsida</taxon>
        <taxon>Zingiberales</taxon>
        <taxon>Musaceae</taxon>
        <taxon>Ensete</taxon>
    </lineage>
</organism>
<evidence type="ECO:0000256" key="4">
    <source>
        <dbReference type="ARBA" id="ARBA00023239"/>
    </source>
</evidence>
<sequence>QIVGLSSCIHAMLTCHQIGDLPMVFVLVLYPKVQGWGLISEGGILKLHRSWKVKSFTKGLEFFQLVANIAEAEGGVRTFCCALLIYRSKHYMYRILPLLMHMCICIDICNAFMCS</sequence>
<dbReference type="PANTHER" id="PTHR12599">
    <property type="entry name" value="PTERIN-4-ALPHA-CARBINOLAMINE DEHYDRATASE"/>
    <property type="match status" value="1"/>
</dbReference>
<dbReference type="GO" id="GO:0005739">
    <property type="term" value="C:mitochondrion"/>
    <property type="evidence" value="ECO:0007669"/>
    <property type="project" value="TreeGrafter"/>
</dbReference>
<evidence type="ECO:0000256" key="5">
    <source>
        <dbReference type="ARBA" id="ARBA00030497"/>
    </source>
</evidence>
<dbReference type="InterPro" id="IPR001533">
    <property type="entry name" value="Pterin_deHydtase"/>
</dbReference>
<dbReference type="GO" id="GO:0006729">
    <property type="term" value="P:tetrahydrobiopterin biosynthetic process"/>
    <property type="evidence" value="ECO:0007669"/>
    <property type="project" value="InterPro"/>
</dbReference>
<gene>
    <name evidence="6" type="ORF">B296_00013205</name>
</gene>
<reference evidence="6 7" key="1">
    <citation type="journal article" date="2014" name="Agronomy (Basel)">
        <title>A Draft Genome Sequence for Ensete ventricosum, the Drought-Tolerant Tree Against Hunger.</title>
        <authorList>
            <person name="Harrison J."/>
            <person name="Moore K.A."/>
            <person name="Paszkiewicz K."/>
            <person name="Jones T."/>
            <person name="Grant M."/>
            <person name="Ambacheew D."/>
            <person name="Muzemil S."/>
            <person name="Studholme D.J."/>
        </authorList>
    </citation>
    <scope>NUCLEOTIDE SEQUENCE [LARGE SCALE GENOMIC DNA]</scope>
</reference>
<evidence type="ECO:0000256" key="3">
    <source>
        <dbReference type="ARBA" id="ARBA00013252"/>
    </source>
</evidence>
<dbReference type="GO" id="GO:0008124">
    <property type="term" value="F:4-alpha-hydroxytetrahydrobiopterin dehydratase activity"/>
    <property type="evidence" value="ECO:0007669"/>
    <property type="project" value="UniProtKB-EC"/>
</dbReference>
<comment type="caution">
    <text evidence="6">The sequence shown here is derived from an EMBL/GenBank/DDBJ whole genome shotgun (WGS) entry which is preliminary data.</text>
</comment>
<proteinExistence type="inferred from homology"/>
<dbReference type="PANTHER" id="PTHR12599:SF0">
    <property type="entry name" value="PTERIN-4-ALPHA-CARBINOLAMINE DEHYDRATASE"/>
    <property type="match status" value="1"/>
</dbReference>
<evidence type="ECO:0000313" key="7">
    <source>
        <dbReference type="Proteomes" id="UP000287651"/>
    </source>
</evidence>
<dbReference type="InterPro" id="IPR036428">
    <property type="entry name" value="PCD_sf"/>
</dbReference>
<accession>A0A427A750</accession>
<dbReference type="AlphaFoldDB" id="A0A427A750"/>
<keyword evidence="4" id="KW-0456">Lyase</keyword>
<name>A0A427A750_ENSVE</name>
<dbReference type="EMBL" id="AMZH03003551">
    <property type="protein sequence ID" value="RRT71978.1"/>
    <property type="molecule type" value="Genomic_DNA"/>
</dbReference>
<protein>
    <recommendedName>
        <fullName evidence="3">4a-hydroxytetrahydrobiopterin dehydratase</fullName>
        <ecNumber evidence="3">4.2.1.96</ecNumber>
    </recommendedName>
    <alternativeName>
        <fullName evidence="5">4-alpha-hydroxy-tetrahydropterin dehydratase</fullName>
    </alternativeName>
</protein>
<comment type="catalytic activity">
    <reaction evidence="1">
        <text>(4aS,6R)-4a-hydroxy-L-erythro-5,6,7,8-tetrahydrobiopterin = (6R)-L-erythro-6,7-dihydrobiopterin + H2O</text>
        <dbReference type="Rhea" id="RHEA:11920"/>
        <dbReference type="ChEBI" id="CHEBI:15377"/>
        <dbReference type="ChEBI" id="CHEBI:15642"/>
        <dbReference type="ChEBI" id="CHEBI:43120"/>
        <dbReference type="EC" id="4.2.1.96"/>
    </reaction>
</comment>
<evidence type="ECO:0000256" key="2">
    <source>
        <dbReference type="ARBA" id="ARBA00006472"/>
    </source>
</evidence>
<dbReference type="EC" id="4.2.1.96" evidence="3"/>
<comment type="similarity">
    <text evidence="2">Belongs to the pterin-4-alpha-carbinolamine dehydratase family.</text>
</comment>
<feature type="non-terminal residue" evidence="6">
    <location>
        <position position="1"/>
    </location>
</feature>
<dbReference type="SUPFAM" id="SSF55248">
    <property type="entry name" value="PCD-like"/>
    <property type="match status" value="1"/>
</dbReference>
<evidence type="ECO:0000313" key="6">
    <source>
        <dbReference type="EMBL" id="RRT71978.1"/>
    </source>
</evidence>
<dbReference type="Proteomes" id="UP000287651">
    <property type="component" value="Unassembled WGS sequence"/>
</dbReference>